<keyword evidence="1" id="KW-0143">Chaperone</keyword>
<dbReference type="InterPro" id="IPR058033">
    <property type="entry name" value="ARM_TBCD_2nd"/>
</dbReference>
<evidence type="ECO:0000259" key="3">
    <source>
        <dbReference type="Pfam" id="PF12612"/>
    </source>
</evidence>
<protein>
    <submittedName>
        <fullName evidence="5">ARM repeat-containing protein</fullName>
    </submittedName>
</protein>
<dbReference type="InterPro" id="IPR016024">
    <property type="entry name" value="ARM-type_fold"/>
</dbReference>
<dbReference type="InterPro" id="IPR033162">
    <property type="entry name" value="TBCD"/>
</dbReference>
<dbReference type="InterPro" id="IPR011989">
    <property type="entry name" value="ARM-like"/>
</dbReference>
<feature type="region of interest" description="Disordered" evidence="2">
    <location>
        <begin position="351"/>
        <end position="383"/>
    </location>
</feature>
<dbReference type="GO" id="GO:0000226">
    <property type="term" value="P:microtubule cytoskeleton organization"/>
    <property type="evidence" value="ECO:0007669"/>
    <property type="project" value="TreeGrafter"/>
</dbReference>
<dbReference type="SUPFAM" id="SSF48371">
    <property type="entry name" value="ARM repeat"/>
    <property type="match status" value="2"/>
</dbReference>
<dbReference type="RefSeq" id="XP_025345995.1">
    <property type="nucleotide sequence ID" value="XM_025495423.1"/>
</dbReference>
<dbReference type="AlphaFoldDB" id="A0A316U7B3"/>
<dbReference type="Proteomes" id="UP000245942">
    <property type="component" value="Unassembled WGS sequence"/>
</dbReference>
<evidence type="ECO:0000313" key="5">
    <source>
        <dbReference type="EMBL" id="PWN18835.1"/>
    </source>
</evidence>
<dbReference type="Pfam" id="PF23579">
    <property type="entry name" value="ARM_TBCD"/>
    <property type="match status" value="1"/>
</dbReference>
<feature type="region of interest" description="Disordered" evidence="2">
    <location>
        <begin position="1"/>
        <end position="33"/>
    </location>
</feature>
<accession>A0A316U7B3</accession>
<dbReference type="InterPro" id="IPR022577">
    <property type="entry name" value="TBCD_C"/>
</dbReference>
<feature type="domain" description="Tubulin-folding cofactor D C-terminal" evidence="3">
    <location>
        <begin position="946"/>
        <end position="1098"/>
    </location>
</feature>
<evidence type="ECO:0000256" key="2">
    <source>
        <dbReference type="SAM" id="MobiDB-lite"/>
    </source>
</evidence>
<evidence type="ECO:0000259" key="4">
    <source>
        <dbReference type="Pfam" id="PF25767"/>
    </source>
</evidence>
<dbReference type="GO" id="GO:0007021">
    <property type="term" value="P:tubulin complex assembly"/>
    <property type="evidence" value="ECO:0007669"/>
    <property type="project" value="InterPro"/>
</dbReference>
<dbReference type="STRING" id="1684307.A0A316U7B3"/>
<feature type="compositionally biased region" description="Acidic residues" evidence="2">
    <location>
        <begin position="370"/>
        <end position="381"/>
    </location>
</feature>
<dbReference type="GO" id="GO:0007023">
    <property type="term" value="P:post-chaperonin tubulin folding pathway"/>
    <property type="evidence" value="ECO:0007669"/>
    <property type="project" value="InterPro"/>
</dbReference>
<reference evidence="5 6" key="1">
    <citation type="journal article" date="2018" name="Mol. Biol. Evol.">
        <title>Broad Genomic Sampling Reveals a Smut Pathogenic Ancestry of the Fungal Clade Ustilaginomycotina.</title>
        <authorList>
            <person name="Kijpornyongpan T."/>
            <person name="Mondo S.J."/>
            <person name="Barry K."/>
            <person name="Sandor L."/>
            <person name="Lee J."/>
            <person name="Lipzen A."/>
            <person name="Pangilinan J."/>
            <person name="LaButti K."/>
            <person name="Hainaut M."/>
            <person name="Henrissat B."/>
            <person name="Grigoriev I.V."/>
            <person name="Spatafora J.W."/>
            <person name="Aime M.C."/>
        </authorList>
    </citation>
    <scope>NUCLEOTIDE SEQUENCE [LARGE SCALE GENOMIC DNA]</scope>
    <source>
        <strain evidence="5 6">MCA 4718</strain>
    </source>
</reference>
<evidence type="ECO:0000256" key="1">
    <source>
        <dbReference type="ARBA" id="ARBA00023186"/>
    </source>
</evidence>
<gene>
    <name evidence="5" type="ORF">BCV69DRAFT_64299</name>
</gene>
<dbReference type="EMBL" id="KZ819334">
    <property type="protein sequence ID" value="PWN18835.1"/>
    <property type="molecule type" value="Genomic_DNA"/>
</dbReference>
<dbReference type="GO" id="GO:0005096">
    <property type="term" value="F:GTPase activator activity"/>
    <property type="evidence" value="ECO:0007669"/>
    <property type="project" value="InterPro"/>
</dbReference>
<dbReference type="GO" id="GO:0048487">
    <property type="term" value="F:beta-tubulin binding"/>
    <property type="evidence" value="ECO:0007669"/>
    <property type="project" value="InterPro"/>
</dbReference>
<name>A0A316U7B3_9BASI</name>
<keyword evidence="6" id="KW-1185">Reference proteome</keyword>
<organism evidence="5 6">
    <name type="scientific">Pseudomicrostroma glucosiphilum</name>
    <dbReference type="NCBI Taxonomy" id="1684307"/>
    <lineage>
        <taxon>Eukaryota</taxon>
        <taxon>Fungi</taxon>
        <taxon>Dikarya</taxon>
        <taxon>Basidiomycota</taxon>
        <taxon>Ustilaginomycotina</taxon>
        <taxon>Exobasidiomycetes</taxon>
        <taxon>Microstromatales</taxon>
        <taxon>Microstromatales incertae sedis</taxon>
        <taxon>Pseudomicrostroma</taxon>
    </lineage>
</organism>
<dbReference type="Pfam" id="PF12612">
    <property type="entry name" value="TFCD_C"/>
    <property type="match status" value="1"/>
</dbReference>
<dbReference type="GeneID" id="37017157"/>
<feature type="domain" description="Tubulin-folding cofactor D ARM repeats" evidence="4">
    <location>
        <begin position="320"/>
        <end position="568"/>
    </location>
</feature>
<dbReference type="Gene3D" id="1.25.10.10">
    <property type="entry name" value="Leucine-rich Repeat Variant"/>
    <property type="match status" value="2"/>
</dbReference>
<feature type="compositionally biased region" description="Polar residues" evidence="2">
    <location>
        <begin position="1"/>
        <end position="11"/>
    </location>
</feature>
<dbReference type="Pfam" id="PF25767">
    <property type="entry name" value="ARM_TBCD_2nd"/>
    <property type="match status" value="1"/>
</dbReference>
<dbReference type="PANTHER" id="PTHR12658:SF0">
    <property type="entry name" value="TUBULIN-SPECIFIC CHAPERONE D"/>
    <property type="match status" value="1"/>
</dbReference>
<dbReference type="PANTHER" id="PTHR12658">
    <property type="entry name" value="BETA-TUBULIN COFACTOR D"/>
    <property type="match status" value="1"/>
</dbReference>
<dbReference type="OrthoDB" id="1735853at2759"/>
<evidence type="ECO:0000313" key="6">
    <source>
        <dbReference type="Proteomes" id="UP000245942"/>
    </source>
</evidence>
<proteinExistence type="predicted"/>
<sequence>MSGDASPTGSDSQHDLQPPGQKTLLDEGGGGIVDETDDANLSRFSRAAEFLSLLNRFLASKDDNAVASTSTSTPKDKLLSQLRAILDDYQEQSYLLDPHLEAMVMPPVQALQRAVKSRRNLTSDNEDVCRIARLLYSYAKVRGYKTILRFFPHEVGDVIPTVEALRHFQMQEDNTSDTWELRYVLLLWLSLVCMIPFDLKNFSASIADEIVVICQTFLESPGKERDAAAITLGKLLQRRDTAQTQLPAYIKWCQEKLSPQARPSPFLATGIFQTLCEILKNPSPHLVQPHFEQIQSLVSLGEYGEEDSEALKRLRSNGLVNKLRGKLATRMALTLLRPRKNGRAVARRLLGGGSGKVGAASQERGTEGAQQEEEDEDDDDIPPSIDSYISQLLRGLQDKDTLVRYSSAKGLARICERLPGFFIDQVAEAVTDLFQINVLTLNDGSQDYSAVSEFTWQGACLGLAEMGRRGLLSEATLGEQLEWVKKSLFFDIRRGSHSIGSSVRDAACYVLWALSRSYPSSALIPHALSIAQHLITVALLDREVAIRRAASAAFQECVGRWGLFPHGIAVVGKTDFFSVGVRRVAFLEALPFVASYHEYRPFLLETLLHKTVVHWDPAMRELGAKAVAKVAQLGLRRIVPEIVQRLESNCTSRDSVILHGTLLTLAEVGRLCKTLTEDAKEDPVLVATQRKIFALLDVVPRTTFRSLGGALVLEAACGLIAATASKQALDHHTSSASPPTYDIFIDAALARREEVVHAAAASALEIVSRLVDCSERVIKVISAPKVWRAFSPSQQQSFALALGYIHYPDEGTQAEEQGIGIKGPLLHRSLRFLLALVTVKPGSTIYSSHIETRRNAYMSLVAILQRTGNDLPERVPPQLGQTVLQALVDALSDYTTDQRGDVGSWVRVAAMRGLTTLVAQYRHLFRAGILKGSEDVQAWLPEQLFHAIVCGISKQVMERIDNVRVEAVGHLLSLYRQQPGEAEGLDLEVFPRPHGREYIMQAFFPESSSTTLTPDMQVAPEVIRSPSLLYPRLITLLLIEAYRPHLLSGLLQTLSSRVDVALRTVGPSLVDFALAEADRETYSARDIWRDLLLVAEGREAKIVGGGMMGMSLLLEGGLVDLLVEQRDARTDGDADADGHNDQKGDAPAWRELFERSLAVAMRNVGKIKTHQRLMLSLSLGMNLLAVPFTSVQREVVQQVVGTFLGHDEPAIRRAAAEKLYLVLTSSETLQDAEGEGAQEVEELLLEIPWSEEREFEVEVTKVKEGLMGLIEGPQQ</sequence>